<dbReference type="AlphaFoldDB" id="A0A399MDG4"/>
<gene>
    <name evidence="2" type="ORF">D0894_04860</name>
</gene>
<evidence type="ECO:0000313" key="2">
    <source>
        <dbReference type="EMBL" id="RII79287.1"/>
    </source>
</evidence>
<accession>A0A399MDG4</accession>
<comment type="caution">
    <text evidence="2">The sequence shown here is derived from an EMBL/GenBank/DDBJ whole genome shotgun (WGS) entry which is preliminary data.</text>
</comment>
<dbReference type="EMBL" id="QWLL01000010">
    <property type="protein sequence ID" value="RII79287.1"/>
    <property type="molecule type" value="Genomic_DNA"/>
</dbReference>
<name>A0A399MDG4_9PSED</name>
<reference evidence="2 3" key="1">
    <citation type="submission" date="2018-08" db="EMBL/GenBank/DDBJ databases">
        <title>Draft genome sequence of the cyanotroph, Pseudomonas monteilii BCN3.</title>
        <authorList>
            <person name="Jones L.B."/>
            <person name="Kunz D.A."/>
        </authorList>
    </citation>
    <scope>NUCLEOTIDE SEQUENCE [LARGE SCALE GENOMIC DNA]</scope>
    <source>
        <strain evidence="2 3">BCN3</strain>
    </source>
</reference>
<dbReference type="Proteomes" id="UP000265875">
    <property type="component" value="Unassembled WGS sequence"/>
</dbReference>
<feature type="region of interest" description="Disordered" evidence="1">
    <location>
        <begin position="43"/>
        <end position="81"/>
    </location>
</feature>
<proteinExistence type="predicted"/>
<protein>
    <submittedName>
        <fullName evidence="2">Uncharacterized protein</fullName>
    </submittedName>
</protein>
<evidence type="ECO:0000256" key="1">
    <source>
        <dbReference type="SAM" id="MobiDB-lite"/>
    </source>
</evidence>
<organism evidence="2 3">
    <name type="scientific">Pseudomonas monteilii</name>
    <dbReference type="NCBI Taxonomy" id="76759"/>
    <lineage>
        <taxon>Bacteria</taxon>
        <taxon>Pseudomonadati</taxon>
        <taxon>Pseudomonadota</taxon>
        <taxon>Gammaproteobacteria</taxon>
        <taxon>Pseudomonadales</taxon>
        <taxon>Pseudomonadaceae</taxon>
        <taxon>Pseudomonas</taxon>
    </lineage>
</organism>
<evidence type="ECO:0000313" key="3">
    <source>
        <dbReference type="Proteomes" id="UP000265875"/>
    </source>
</evidence>
<sequence>MACRWNCGRRINCRFQVRPLRGQARSHRYSTALKVCVVPVGAGLPAKRPGQAKQTYISRATDPAPVKRAQSPRTPPAPPGH</sequence>